<dbReference type="SUPFAM" id="SSF82171">
    <property type="entry name" value="DPP6 N-terminal domain-like"/>
    <property type="match status" value="1"/>
</dbReference>
<evidence type="ECO:0000313" key="3">
    <source>
        <dbReference type="EMBL" id="MFA0789158.1"/>
    </source>
</evidence>
<sequence length="735" mass="84310">MKRTLLALLGGAFVGICTAEPLTIERIFSDPALSGSAPRALEYSPDGSRVTYLKGREEDYNRYDLWEYNIADGESRILVNSDSLHRGNEILSDEEKARRERQRIYGSGIMEYNWSEDGQALLFPLAGDIYYYDLNKKTAQRLTDTDAFETDVRVSPSGRYVSFIREQNIHLVDLKNAQERQLTLDGKGPIKNGMAEFVAQEEMGRMTGYWWSPDDRHIAFLQVDESPVDELTRSEIYADRIEMIQQRYPAAGKANVKIRLGILDVESGKTRWINLGDNQDIYIPRVQWAHKNLLTFQWQSRNQRKLELRAFDLQNNTSKTLLGESSDTWVNLSDDLYFLEGKDQFIWSSERDGYKHLYLYNLNGKLLTQLTQGHWVVDELEAVDDKKGLIYFTGRKDTSIERHLYRMALNERGGIQRISKAKGMHNIEFAKDASGYIDKFSNVNTPPQVSLHRTDGERVTWLEENAVVKGHPLYPYKSDWVAPEFGSIKGSQGHRLNYRLYKPRHFDAGKRYPVMVYVYGGPHAQVVTNSWDKAFNQFMAQQGYIVFSLDNRGSANRGTAFENPIFKNMGGPEVEDQVAGVKYLRSLPYVDSKNIGIYGHSYGGYMALMSMFKAGDYFKAGVSGAPVTDWALYDTHYTERYMGNPNTDSDAYQASSVFPYTDGLKGSLLIYHGMADDNVLFTNTTRLIKQLQDNGQQFELMTYPGKKHSLRGKQTRIHQYTMIKDFFDRHLRNDS</sequence>
<keyword evidence="4" id="KW-1185">Reference proteome</keyword>
<evidence type="ECO:0000259" key="1">
    <source>
        <dbReference type="Pfam" id="PF00326"/>
    </source>
</evidence>
<gene>
    <name evidence="3" type="ORF">ACCI51_01285</name>
</gene>
<name>A0ABV4NIE5_9GAMM</name>
<comment type="caution">
    <text evidence="3">The sequence shown here is derived from an EMBL/GenBank/DDBJ whole genome shotgun (WGS) entry which is preliminary data.</text>
</comment>
<dbReference type="EMBL" id="JBGMEL010000001">
    <property type="protein sequence ID" value="MFA0789158.1"/>
    <property type="molecule type" value="Genomic_DNA"/>
</dbReference>
<dbReference type="RefSeq" id="WP_371842310.1">
    <property type="nucleotide sequence ID" value="NZ_JBGMEL010000001.1"/>
</dbReference>
<dbReference type="PANTHER" id="PTHR11731:SF193">
    <property type="entry name" value="DIPEPTIDYL PEPTIDASE 9"/>
    <property type="match status" value="1"/>
</dbReference>
<evidence type="ECO:0000313" key="4">
    <source>
        <dbReference type="Proteomes" id="UP001569414"/>
    </source>
</evidence>
<dbReference type="Gene3D" id="3.40.50.1820">
    <property type="entry name" value="alpha/beta hydrolase"/>
    <property type="match status" value="1"/>
</dbReference>
<proteinExistence type="predicted"/>
<dbReference type="PANTHER" id="PTHR11731">
    <property type="entry name" value="PROTEASE FAMILY S9B,C DIPEPTIDYL-PEPTIDASE IV-RELATED"/>
    <property type="match status" value="1"/>
</dbReference>
<dbReference type="Proteomes" id="UP001569414">
    <property type="component" value="Unassembled WGS sequence"/>
</dbReference>
<dbReference type="InterPro" id="IPR001375">
    <property type="entry name" value="Peptidase_S9_cat"/>
</dbReference>
<organism evidence="3 4">
    <name type="scientific">Microbulbifer echini</name>
    <dbReference type="NCBI Taxonomy" id="1529067"/>
    <lineage>
        <taxon>Bacteria</taxon>
        <taxon>Pseudomonadati</taxon>
        <taxon>Pseudomonadota</taxon>
        <taxon>Gammaproteobacteria</taxon>
        <taxon>Cellvibrionales</taxon>
        <taxon>Microbulbiferaceae</taxon>
        <taxon>Microbulbifer</taxon>
    </lineage>
</organism>
<protein>
    <submittedName>
        <fullName evidence="3">DPP IV N-terminal domain-containing protein</fullName>
    </submittedName>
</protein>
<dbReference type="Gene3D" id="2.140.10.30">
    <property type="entry name" value="Dipeptidylpeptidase IV, N-terminal domain"/>
    <property type="match status" value="1"/>
</dbReference>
<dbReference type="Pfam" id="PF00930">
    <property type="entry name" value="DPPIV_N"/>
    <property type="match status" value="1"/>
</dbReference>
<dbReference type="Pfam" id="PF00326">
    <property type="entry name" value="Peptidase_S9"/>
    <property type="match status" value="1"/>
</dbReference>
<dbReference type="SUPFAM" id="SSF53474">
    <property type="entry name" value="alpha/beta-Hydrolases"/>
    <property type="match status" value="1"/>
</dbReference>
<reference evidence="3 4" key="1">
    <citation type="submission" date="2024-08" db="EMBL/GenBank/DDBJ databases">
        <authorList>
            <person name="Ishaq N."/>
        </authorList>
    </citation>
    <scope>NUCLEOTIDE SEQUENCE [LARGE SCALE GENOMIC DNA]</scope>
    <source>
        <strain evidence="3 4">JCM 30400</strain>
    </source>
</reference>
<feature type="domain" description="Dipeptidylpeptidase IV N-terminal" evidence="2">
    <location>
        <begin position="123"/>
        <end position="447"/>
    </location>
</feature>
<evidence type="ECO:0000259" key="2">
    <source>
        <dbReference type="Pfam" id="PF00930"/>
    </source>
</evidence>
<dbReference type="InterPro" id="IPR002469">
    <property type="entry name" value="Peptidase_S9B_N"/>
</dbReference>
<accession>A0ABV4NIE5</accession>
<dbReference type="InterPro" id="IPR029058">
    <property type="entry name" value="AB_hydrolase_fold"/>
</dbReference>
<dbReference type="InterPro" id="IPR050278">
    <property type="entry name" value="Serine_Prot_S9B/DPPIV"/>
</dbReference>
<feature type="domain" description="Peptidase S9 prolyl oligopeptidase catalytic" evidence="1">
    <location>
        <begin position="537"/>
        <end position="733"/>
    </location>
</feature>